<dbReference type="KEGG" id="hsd:SD1D_1733"/>
<keyword evidence="1" id="KW-1133">Transmembrane helix</keyword>
<proteinExistence type="predicted"/>
<dbReference type="AlphaFoldDB" id="A0A0K8J7G5"/>
<feature type="transmembrane region" description="Helical" evidence="1">
    <location>
        <begin position="135"/>
        <end position="156"/>
    </location>
</feature>
<accession>A0A0K8J7G5</accession>
<name>A0A0K8J7G5_9FIRM</name>
<dbReference type="InterPro" id="IPR014194">
    <property type="entry name" value="Spore_III_AE"/>
</dbReference>
<dbReference type="RefSeq" id="WP_058258541.1">
    <property type="nucleotide sequence ID" value="NZ_DUPS01000065.1"/>
</dbReference>
<feature type="transmembrane region" description="Helical" evidence="1">
    <location>
        <begin position="305"/>
        <end position="332"/>
    </location>
</feature>
<evidence type="ECO:0008006" key="4">
    <source>
        <dbReference type="Google" id="ProtNLM"/>
    </source>
</evidence>
<feature type="transmembrane region" description="Helical" evidence="1">
    <location>
        <begin position="13"/>
        <end position="36"/>
    </location>
</feature>
<keyword evidence="3" id="KW-1185">Reference proteome</keyword>
<dbReference type="EMBL" id="LN879430">
    <property type="protein sequence ID" value="CUH93278.1"/>
    <property type="molecule type" value="Genomic_DNA"/>
</dbReference>
<protein>
    <recommendedName>
        <fullName evidence="4">Stage III sporulation protein AE</fullName>
    </recommendedName>
</protein>
<sequence>MGIKEGDFVSGNFILKLTLAILIIFFYINGTSIALASSEFYDDMNYDEIQSVIDNIMDHKSSLDFGDYVKKLMSGEESFSLTSIAGKILKSISEEIKAHIGTFVKLISIALIAAIFTNLSMAFKNNQVSETGYYVTYLLLFGLIISTFISASKVASMVIGQILDFMKALVPSYFMSVAFCSGSMSSFVFYKAALVLISLVDLIIIKLVIPLINFFLIIVLANNLSKEDMLSKLAELIETIIRWLLRSLLAAVIGFQAIQGLVVPVADQVKRSAIYKASSALPGVGNAIESVAETVIGSGVLLKNAIGAAGLVVIIVICSVPIIQLGTVAFIYKFSCAALQPISDKRIVECVSASAKSVQMLLQAVVVGAILFLISVTIVAISTGKVV</sequence>
<gene>
    <name evidence="2" type="ORF">SD1D_1733</name>
</gene>
<feature type="transmembrane region" description="Helical" evidence="1">
    <location>
        <begin position="243"/>
        <end position="262"/>
    </location>
</feature>
<dbReference type="Proteomes" id="UP000196053">
    <property type="component" value="Chromosome I"/>
</dbReference>
<keyword evidence="1" id="KW-0472">Membrane</keyword>
<evidence type="ECO:0000313" key="3">
    <source>
        <dbReference type="Proteomes" id="UP000196053"/>
    </source>
</evidence>
<dbReference type="OrthoDB" id="1706761at2"/>
<dbReference type="Pfam" id="PF09546">
    <property type="entry name" value="Spore_III_AE"/>
    <property type="match status" value="1"/>
</dbReference>
<feature type="transmembrane region" description="Helical" evidence="1">
    <location>
        <begin position="361"/>
        <end position="381"/>
    </location>
</feature>
<organism evidence="2 3">
    <name type="scientific">Herbinix luporum</name>
    <dbReference type="NCBI Taxonomy" id="1679721"/>
    <lineage>
        <taxon>Bacteria</taxon>
        <taxon>Bacillati</taxon>
        <taxon>Bacillota</taxon>
        <taxon>Clostridia</taxon>
        <taxon>Lachnospirales</taxon>
        <taxon>Lachnospiraceae</taxon>
        <taxon>Herbinix</taxon>
    </lineage>
</organism>
<evidence type="ECO:0000313" key="2">
    <source>
        <dbReference type="EMBL" id="CUH93278.1"/>
    </source>
</evidence>
<keyword evidence="1" id="KW-0812">Transmembrane</keyword>
<feature type="transmembrane region" description="Helical" evidence="1">
    <location>
        <begin position="103"/>
        <end position="123"/>
    </location>
</feature>
<feature type="transmembrane region" description="Helical" evidence="1">
    <location>
        <begin position="168"/>
        <end position="190"/>
    </location>
</feature>
<reference evidence="3" key="1">
    <citation type="submission" date="2015-09" db="EMBL/GenBank/DDBJ databases">
        <authorList>
            <person name="Wibberg D."/>
        </authorList>
    </citation>
    <scope>NUCLEOTIDE SEQUENCE [LARGE SCALE GENOMIC DNA]</scope>
    <source>
        <strain evidence="3">SD1D</strain>
    </source>
</reference>
<evidence type="ECO:0000256" key="1">
    <source>
        <dbReference type="SAM" id="Phobius"/>
    </source>
</evidence>
<feature type="transmembrane region" description="Helical" evidence="1">
    <location>
        <begin position="196"/>
        <end position="222"/>
    </location>
</feature>